<dbReference type="EMBL" id="VCDX01000002">
    <property type="protein sequence ID" value="TYL14594.1"/>
    <property type="molecule type" value="Genomic_DNA"/>
</dbReference>
<keyword evidence="6" id="KW-1185">Reference proteome</keyword>
<sequence length="250" mass="25185">MQKKIGYLAAALVVLLALIGPAVSKQGISPGRQPGPDTTLSQSRAPSPGGSPAADGRPENTGDQKSSETQTPASITAGKQAGGSAVNGGANAAAPAGSNTVTPASPQTGRATATGPDGNQAHNDVGARAAAAAEGCQVYVAIIGMKGQLLFGPATVTVNKNNRWGLTALGALEATGLKYSLAPGYGNFVQSIAGQANKGMCGWMYKVNDEAPMVAASEKKVNPGDKVIWWYSESINNAGPTWEGLKEAAP</sequence>
<evidence type="ECO:0000313" key="5">
    <source>
        <dbReference type="Proteomes" id="UP000094598"/>
    </source>
</evidence>
<feature type="region of interest" description="Disordered" evidence="1">
    <location>
        <begin position="24"/>
        <end position="122"/>
    </location>
</feature>
<dbReference type="Proteomes" id="UP000094598">
    <property type="component" value="Chromosome"/>
</dbReference>
<dbReference type="Proteomes" id="UP000322283">
    <property type="component" value="Unassembled WGS sequence"/>
</dbReference>
<reference evidence="4 6" key="2">
    <citation type="submission" date="2019-05" db="EMBL/GenBank/DDBJ databases">
        <title>Genome sequence of Moorella thermoacetica ATCC 33924.</title>
        <authorList>
            <person name="Poehlein A."/>
            <person name="Bengelsdorf F.R."/>
            <person name="Duerre P."/>
            <person name="Daniel R."/>
        </authorList>
    </citation>
    <scope>NUCLEOTIDE SEQUENCE [LARGE SCALE GENOMIC DNA]</scope>
    <source>
        <strain evidence="4 6">ATCC 33924</strain>
    </source>
</reference>
<name>A0AAC9HHU8_NEOTH</name>
<reference evidence="3 5" key="1">
    <citation type="submission" date="2016-08" db="EMBL/GenBank/DDBJ databases">
        <title>Moorella thermoacetica DSM 103132.</title>
        <authorList>
            <person name="Jendresen C.B."/>
            <person name="Redl S.M."/>
            <person name="Jensen T.O."/>
            <person name="Nielsen A.T."/>
        </authorList>
    </citation>
    <scope>NUCLEOTIDE SEQUENCE [LARGE SCALE GENOMIC DNA]</scope>
    <source>
        <strain evidence="3 5">DSM 103132</strain>
    </source>
</reference>
<proteinExistence type="predicted"/>
<dbReference type="RefSeq" id="WP_069589848.1">
    <property type="nucleotide sequence ID" value="NZ_CP017019.1"/>
</dbReference>
<protein>
    <recommendedName>
        <fullName evidence="2">Transcobalamin-like C-terminal domain-containing protein</fullName>
    </recommendedName>
</protein>
<dbReference type="Gene3D" id="2.170.130.30">
    <property type="match status" value="1"/>
</dbReference>
<evidence type="ECO:0000313" key="3">
    <source>
        <dbReference type="EMBL" id="AOQ24187.1"/>
    </source>
</evidence>
<feature type="compositionally biased region" description="Polar residues" evidence="1">
    <location>
        <begin position="36"/>
        <end position="45"/>
    </location>
</feature>
<accession>A0AAC9HHU8</accession>
<evidence type="ECO:0000256" key="1">
    <source>
        <dbReference type="SAM" id="MobiDB-lite"/>
    </source>
</evidence>
<dbReference type="AlphaFoldDB" id="A0AAC9HHU8"/>
<dbReference type="InterPro" id="IPR027954">
    <property type="entry name" value="Transcobalamin-like_C"/>
</dbReference>
<feature type="domain" description="Transcobalamin-like C-terminal" evidence="2">
    <location>
        <begin position="165"/>
        <end position="232"/>
    </location>
</feature>
<organism evidence="3 5">
    <name type="scientific">Neomoorella thermoacetica</name>
    <name type="common">Clostridium thermoaceticum</name>
    <dbReference type="NCBI Taxonomy" id="1525"/>
    <lineage>
        <taxon>Bacteria</taxon>
        <taxon>Bacillati</taxon>
        <taxon>Bacillota</taxon>
        <taxon>Clostridia</taxon>
        <taxon>Neomoorellales</taxon>
        <taxon>Neomoorellaceae</taxon>
        <taxon>Neomoorella</taxon>
    </lineage>
</organism>
<gene>
    <name evidence="3" type="ORF">Maut_01750</name>
    <name evidence="4" type="ORF">MTAT_08290</name>
</gene>
<feature type="compositionally biased region" description="Polar residues" evidence="1">
    <location>
        <begin position="100"/>
        <end position="111"/>
    </location>
</feature>
<evidence type="ECO:0000259" key="2">
    <source>
        <dbReference type="Pfam" id="PF14478"/>
    </source>
</evidence>
<feature type="compositionally biased region" description="Basic and acidic residues" evidence="1">
    <location>
        <begin position="56"/>
        <end position="66"/>
    </location>
</feature>
<evidence type="ECO:0000313" key="6">
    <source>
        <dbReference type="Proteomes" id="UP000322283"/>
    </source>
</evidence>
<evidence type="ECO:0000313" key="4">
    <source>
        <dbReference type="EMBL" id="TYL14594.1"/>
    </source>
</evidence>
<dbReference type="EMBL" id="CP017019">
    <property type="protein sequence ID" value="AOQ24187.1"/>
    <property type="molecule type" value="Genomic_DNA"/>
</dbReference>
<feature type="compositionally biased region" description="Low complexity" evidence="1">
    <location>
        <begin position="82"/>
        <end position="99"/>
    </location>
</feature>
<dbReference type="Pfam" id="PF14478">
    <property type="entry name" value="DUF4430"/>
    <property type="match status" value="1"/>
</dbReference>